<comment type="caution">
    <text evidence="11">The sequence shown here is derived from an EMBL/GenBank/DDBJ whole genome shotgun (WGS) entry which is preliminary data.</text>
</comment>
<dbReference type="EMBL" id="JANJYJ010000002">
    <property type="protein sequence ID" value="KAK3226689.1"/>
    <property type="molecule type" value="Genomic_DNA"/>
</dbReference>
<dbReference type="InterPro" id="IPR048913">
    <property type="entry name" value="BetaGal_gal-bd"/>
</dbReference>
<comment type="subcellular location">
    <subcellularLocation>
        <location evidence="2">Secreted</location>
        <location evidence="2">Extracellular space</location>
        <location evidence="2">Apoplast</location>
    </subcellularLocation>
</comment>
<dbReference type="Gene3D" id="2.60.120.260">
    <property type="entry name" value="Galactose-binding domain-like"/>
    <property type="match status" value="1"/>
</dbReference>
<evidence type="ECO:0000256" key="4">
    <source>
        <dbReference type="ARBA" id="ARBA00012756"/>
    </source>
</evidence>
<dbReference type="SUPFAM" id="SSF51445">
    <property type="entry name" value="(Trans)glycosidases"/>
    <property type="match status" value="1"/>
</dbReference>
<name>A0AAE0EG01_9ROSI</name>
<evidence type="ECO:0000256" key="3">
    <source>
        <dbReference type="ARBA" id="ARBA00009809"/>
    </source>
</evidence>
<dbReference type="SUPFAM" id="SSF49785">
    <property type="entry name" value="Galactose-binding domain-like"/>
    <property type="match status" value="1"/>
</dbReference>
<sequence>MWTENWTGCFNHGDPRPPRTVKDLAFAVGSFFQHSGSLMNYYMYLGGTNFGHTSRGPFITTSYDYEAPPDEYGNLQQPKWVYLRNLHLILLSVQKTLLYGYKRDIDYGNMMSATVYNYEGKCVAFLGNANELEDFTINFQDNNYTVPRCQTSIMVNSPNQVDDGSQPYKLLWVWRREIIEDIRKNGLVHDSVITTNKLLDRTQFGINGVYKFVFEKNVKLKPGTNDISLVSVTVGLQSYFDDIEDVPIGIHGPVQLIDYAANITKDGKTSSTNEPFVWYKTTFPSPLETDPVVVDLLGLGKGEAWVNGRSIGRYWPSRTAPKYGCPYKCDYNQTYDGCKCDTNCGKSTQRYYHIPREFLDDRENVLVLFEEFRGTLDNVTVQTVTVGTVCAHAYDNNNLQLSCQGGRVFTDIRFASFGDPGGTCGSFKRGICEAPWALSNIQNISNHTLHFKVYLFIMFLLNYTDVYSFISIELS</sequence>
<dbReference type="PRINTS" id="PR00742">
    <property type="entry name" value="GLHYDRLASE35"/>
</dbReference>
<comment type="similarity">
    <text evidence="3">Belongs to the glycosyl hydrolase 35 family.</text>
</comment>
<dbReference type="InterPro" id="IPR031330">
    <property type="entry name" value="Gly_Hdrlase_35_cat"/>
</dbReference>
<keyword evidence="7" id="KW-0378">Hydrolase</keyword>
<dbReference type="AlphaFoldDB" id="A0AAE0EG01"/>
<evidence type="ECO:0000313" key="11">
    <source>
        <dbReference type="EMBL" id="KAK3226689.1"/>
    </source>
</evidence>
<dbReference type="PANTHER" id="PTHR23421">
    <property type="entry name" value="BETA-GALACTOSIDASE RELATED"/>
    <property type="match status" value="1"/>
</dbReference>
<dbReference type="EC" id="3.2.1.23" evidence="4"/>
<evidence type="ECO:0000256" key="1">
    <source>
        <dbReference type="ARBA" id="ARBA00001412"/>
    </source>
</evidence>
<feature type="domain" description="Beta-galactosidase galactose-binding" evidence="10">
    <location>
        <begin position="277"/>
        <end position="364"/>
    </location>
</feature>
<dbReference type="InterPro" id="IPR017853">
    <property type="entry name" value="GH"/>
</dbReference>
<evidence type="ECO:0000256" key="2">
    <source>
        <dbReference type="ARBA" id="ARBA00004271"/>
    </source>
</evidence>
<dbReference type="CDD" id="cd22842">
    <property type="entry name" value="Gal_Rha_Lectin_BGal"/>
    <property type="match status" value="1"/>
</dbReference>
<keyword evidence="8" id="KW-0326">Glycosidase</keyword>
<dbReference type="FunFam" id="2.60.120.260:FF:000142">
    <property type="entry name" value="Beta-galactosidase"/>
    <property type="match status" value="1"/>
</dbReference>
<evidence type="ECO:0000256" key="7">
    <source>
        <dbReference type="ARBA" id="ARBA00022801"/>
    </source>
</evidence>
<dbReference type="Gene3D" id="3.20.20.80">
    <property type="entry name" value="Glycosidases"/>
    <property type="match status" value="1"/>
</dbReference>
<dbReference type="GO" id="GO:0005975">
    <property type="term" value="P:carbohydrate metabolic process"/>
    <property type="evidence" value="ECO:0007669"/>
    <property type="project" value="InterPro"/>
</dbReference>
<comment type="catalytic activity">
    <reaction evidence="1">
        <text>Hydrolysis of terminal non-reducing beta-D-galactose residues in beta-D-galactosides.</text>
        <dbReference type="EC" id="3.2.1.23"/>
    </reaction>
</comment>
<evidence type="ECO:0000256" key="5">
    <source>
        <dbReference type="ARBA" id="ARBA00022523"/>
    </source>
</evidence>
<evidence type="ECO:0000259" key="10">
    <source>
        <dbReference type="Pfam" id="PF21467"/>
    </source>
</evidence>
<gene>
    <name evidence="11" type="ORF">Dsin_006551</name>
</gene>
<protein>
    <recommendedName>
        <fullName evidence="4">beta-galactosidase</fullName>
        <ecNumber evidence="4">3.2.1.23</ecNumber>
    </recommendedName>
</protein>
<keyword evidence="6" id="KW-0732">Signal</keyword>
<accession>A0AAE0EG01</accession>
<organism evidence="11 12">
    <name type="scientific">Dipteronia sinensis</name>
    <dbReference type="NCBI Taxonomy" id="43782"/>
    <lineage>
        <taxon>Eukaryota</taxon>
        <taxon>Viridiplantae</taxon>
        <taxon>Streptophyta</taxon>
        <taxon>Embryophyta</taxon>
        <taxon>Tracheophyta</taxon>
        <taxon>Spermatophyta</taxon>
        <taxon>Magnoliopsida</taxon>
        <taxon>eudicotyledons</taxon>
        <taxon>Gunneridae</taxon>
        <taxon>Pentapetalae</taxon>
        <taxon>rosids</taxon>
        <taxon>malvids</taxon>
        <taxon>Sapindales</taxon>
        <taxon>Sapindaceae</taxon>
        <taxon>Hippocastanoideae</taxon>
        <taxon>Acereae</taxon>
        <taxon>Dipteronia</taxon>
    </lineage>
</organism>
<evidence type="ECO:0000259" key="9">
    <source>
        <dbReference type="Pfam" id="PF01301"/>
    </source>
</evidence>
<evidence type="ECO:0000256" key="6">
    <source>
        <dbReference type="ARBA" id="ARBA00022729"/>
    </source>
</evidence>
<dbReference type="InterPro" id="IPR008979">
    <property type="entry name" value="Galactose-bd-like_sf"/>
</dbReference>
<reference evidence="11" key="1">
    <citation type="journal article" date="2023" name="Plant J.">
        <title>Genome sequences and population genomics provide insights into the demographic history, inbreeding, and mutation load of two 'living fossil' tree species of Dipteronia.</title>
        <authorList>
            <person name="Feng Y."/>
            <person name="Comes H.P."/>
            <person name="Chen J."/>
            <person name="Zhu S."/>
            <person name="Lu R."/>
            <person name="Zhang X."/>
            <person name="Li P."/>
            <person name="Qiu J."/>
            <person name="Olsen K.M."/>
            <person name="Qiu Y."/>
        </authorList>
    </citation>
    <scope>NUCLEOTIDE SEQUENCE</scope>
    <source>
        <strain evidence="11">NBL</strain>
    </source>
</reference>
<dbReference type="GO" id="GO:0004565">
    <property type="term" value="F:beta-galactosidase activity"/>
    <property type="evidence" value="ECO:0007669"/>
    <property type="project" value="UniProtKB-EC"/>
</dbReference>
<dbReference type="InterPro" id="IPR001944">
    <property type="entry name" value="Glycoside_Hdrlase_35"/>
</dbReference>
<keyword evidence="5" id="KW-0052">Apoplast</keyword>
<dbReference type="GO" id="GO:0048046">
    <property type="term" value="C:apoplast"/>
    <property type="evidence" value="ECO:0007669"/>
    <property type="project" value="UniProtKB-SubCell"/>
</dbReference>
<feature type="domain" description="Glycoside hydrolase 35 catalytic" evidence="9">
    <location>
        <begin position="1"/>
        <end position="87"/>
    </location>
</feature>
<proteinExistence type="inferred from homology"/>
<dbReference type="Pfam" id="PF01301">
    <property type="entry name" value="Glyco_hydro_35"/>
    <property type="match status" value="1"/>
</dbReference>
<evidence type="ECO:0000256" key="8">
    <source>
        <dbReference type="ARBA" id="ARBA00023295"/>
    </source>
</evidence>
<evidence type="ECO:0000313" key="12">
    <source>
        <dbReference type="Proteomes" id="UP001281410"/>
    </source>
</evidence>
<dbReference type="Pfam" id="PF21467">
    <property type="entry name" value="BetaGal_gal-bd"/>
    <property type="match status" value="1"/>
</dbReference>
<dbReference type="Proteomes" id="UP001281410">
    <property type="component" value="Unassembled WGS sequence"/>
</dbReference>
<keyword evidence="12" id="KW-1185">Reference proteome</keyword>